<dbReference type="EMBL" id="ACCF01000057">
    <property type="protein sequence ID" value="EEF68815.1"/>
    <property type="molecule type" value="Genomic_DNA"/>
</dbReference>
<name>B9Y5E0_9FIRM</name>
<evidence type="ECO:0000313" key="2">
    <source>
        <dbReference type="Proteomes" id="UP000005950"/>
    </source>
</evidence>
<evidence type="ECO:0000313" key="1">
    <source>
        <dbReference type="EMBL" id="EEF68815.1"/>
    </source>
</evidence>
<reference evidence="1 2" key="2">
    <citation type="submission" date="2009-02" db="EMBL/GenBank/DDBJ databases">
        <title>Draft genome sequence of Holdemania filiformis DSM 12042.</title>
        <authorList>
            <person name="Sudarsanam P."/>
            <person name="Ley R."/>
            <person name="Guruge J."/>
            <person name="Turnbaugh P.J."/>
            <person name="Mahowald M."/>
            <person name="Liep D."/>
            <person name="Gordon J."/>
        </authorList>
    </citation>
    <scope>NUCLEOTIDE SEQUENCE [LARGE SCALE GENOMIC DNA]</scope>
    <source>
        <strain evidence="1 2">DSM 12042</strain>
    </source>
</reference>
<proteinExistence type="predicted"/>
<sequence length="43" mass="5029">MNKRQYGVYQRKTIQFSQSNPSLAKTSFLIWKPLPSMVKKALN</sequence>
<reference evidence="1 2" key="1">
    <citation type="submission" date="2008-12" db="EMBL/GenBank/DDBJ databases">
        <authorList>
            <person name="Fulton L."/>
            <person name="Clifton S."/>
            <person name="Fulton B."/>
            <person name="Xu J."/>
            <person name="Minx P."/>
            <person name="Pepin K.H."/>
            <person name="Johnson M."/>
            <person name="Bhonagiri V."/>
            <person name="Nash W.E."/>
            <person name="Mardis E.R."/>
            <person name="Wilson R.K."/>
        </authorList>
    </citation>
    <scope>NUCLEOTIDE SEQUENCE [LARGE SCALE GENOMIC DNA]</scope>
    <source>
        <strain evidence="1 2">DSM 12042</strain>
    </source>
</reference>
<comment type="caution">
    <text evidence="1">The sequence shown here is derived from an EMBL/GenBank/DDBJ whole genome shotgun (WGS) entry which is preliminary data.</text>
</comment>
<gene>
    <name evidence="1" type="ORF">HOLDEFILI_01022</name>
</gene>
<dbReference type="STRING" id="545696.HOLDEFILI_01022"/>
<dbReference type="Proteomes" id="UP000005950">
    <property type="component" value="Unassembled WGS sequence"/>
</dbReference>
<protein>
    <submittedName>
        <fullName evidence="1">Uncharacterized protein</fullName>
    </submittedName>
</protein>
<dbReference type="AlphaFoldDB" id="B9Y5E0"/>
<dbReference type="HOGENOM" id="CLU_3234582_0_0_9"/>
<accession>B9Y5E0</accession>
<organism evidence="1 2">
    <name type="scientific">Holdemania filiformis DSM 12042</name>
    <dbReference type="NCBI Taxonomy" id="545696"/>
    <lineage>
        <taxon>Bacteria</taxon>
        <taxon>Bacillati</taxon>
        <taxon>Bacillota</taxon>
        <taxon>Erysipelotrichia</taxon>
        <taxon>Erysipelotrichales</taxon>
        <taxon>Erysipelotrichaceae</taxon>
        <taxon>Holdemania</taxon>
    </lineage>
</organism>